<name>A0A150IKY1_9EURY</name>
<dbReference type="EMBL" id="LNGD01000237">
    <property type="protein sequence ID" value="KYC45562.1"/>
    <property type="molecule type" value="Genomic_DNA"/>
</dbReference>
<dbReference type="SUPFAM" id="SSF100895">
    <property type="entry name" value="Kazal-type serine protease inhibitors"/>
    <property type="match status" value="1"/>
</dbReference>
<dbReference type="Pfam" id="PF05375">
    <property type="entry name" value="Pacifastin_I"/>
    <property type="match status" value="1"/>
</dbReference>
<dbReference type="Proteomes" id="UP000075578">
    <property type="component" value="Unassembled WGS sequence"/>
</dbReference>
<keyword evidence="4" id="KW-0812">Transmembrane</keyword>
<evidence type="ECO:0000313" key="7">
    <source>
        <dbReference type="Proteomes" id="UP000075578"/>
    </source>
</evidence>
<dbReference type="GO" id="GO:0030414">
    <property type="term" value="F:peptidase inhibitor activity"/>
    <property type="evidence" value="ECO:0007669"/>
    <property type="project" value="InterPro"/>
</dbReference>
<accession>A0A150IKY1</accession>
<evidence type="ECO:0000313" key="6">
    <source>
        <dbReference type="EMBL" id="KYC45562.1"/>
    </source>
</evidence>
<comment type="caution">
    <text evidence="6">The sequence shown here is derived from an EMBL/GenBank/DDBJ whole genome shotgun (WGS) entry which is preliminary data.</text>
</comment>
<evidence type="ECO:0000256" key="1">
    <source>
        <dbReference type="ARBA" id="ARBA00004613"/>
    </source>
</evidence>
<feature type="domain" description="Kazal-like" evidence="5">
    <location>
        <begin position="42"/>
        <end position="76"/>
    </location>
</feature>
<keyword evidence="4" id="KW-1133">Transmembrane helix</keyword>
<dbReference type="AlphaFoldDB" id="A0A150IKY1"/>
<dbReference type="InterPro" id="IPR036201">
    <property type="entry name" value="Pacifastin_dom_sf"/>
</dbReference>
<evidence type="ECO:0000256" key="3">
    <source>
        <dbReference type="ARBA" id="ARBA00023157"/>
    </source>
</evidence>
<feature type="transmembrane region" description="Helical" evidence="4">
    <location>
        <begin position="12"/>
        <end position="33"/>
    </location>
</feature>
<sequence>MKKQGNHRVPIIIAIAVFFLFLFLIALGALYLLTQNQDQKMCTLEYAPVCGVDGVTYSNACMAGDVEIAYPGECGTGAVIPSEVHPGCKSWFDGCNTCFINENGEASCTEMYCEEPGELRCLEYYPD</sequence>
<dbReference type="InterPro" id="IPR002350">
    <property type="entry name" value="Kazal_dom"/>
</dbReference>
<keyword evidence="2" id="KW-0964">Secreted</keyword>
<dbReference type="SMART" id="SM00280">
    <property type="entry name" value="KAZAL"/>
    <property type="match status" value="1"/>
</dbReference>
<dbReference type="SUPFAM" id="SSF57283">
    <property type="entry name" value="PMP inhibitors"/>
    <property type="match status" value="1"/>
</dbReference>
<dbReference type="CDD" id="cd00104">
    <property type="entry name" value="KAZAL_FS"/>
    <property type="match status" value="1"/>
</dbReference>
<reference evidence="6 7" key="1">
    <citation type="journal article" date="2016" name="ISME J.">
        <title>Chasing the elusive Euryarchaeota class WSA2: genomes reveal a uniquely fastidious methyl-reducing methanogen.</title>
        <authorList>
            <person name="Nobu M.K."/>
            <person name="Narihiro T."/>
            <person name="Kuroda K."/>
            <person name="Mei R."/>
            <person name="Liu W.T."/>
        </authorList>
    </citation>
    <scope>NUCLEOTIDE SEQUENCE [LARGE SCALE GENOMIC DNA]</scope>
    <source>
        <strain evidence="6">U1lsi0528_Bin089</strain>
    </source>
</reference>
<dbReference type="InterPro" id="IPR036058">
    <property type="entry name" value="Kazal_dom_sf"/>
</dbReference>
<evidence type="ECO:0000256" key="2">
    <source>
        <dbReference type="ARBA" id="ARBA00022525"/>
    </source>
</evidence>
<dbReference type="GO" id="GO:0005576">
    <property type="term" value="C:extracellular region"/>
    <property type="evidence" value="ECO:0007669"/>
    <property type="project" value="UniProtKB-SubCell"/>
</dbReference>
<dbReference type="Gene3D" id="3.30.60.30">
    <property type="match status" value="1"/>
</dbReference>
<proteinExistence type="predicted"/>
<keyword evidence="4" id="KW-0472">Membrane</keyword>
<dbReference type="Pfam" id="PF00050">
    <property type="entry name" value="Kazal_1"/>
    <property type="match status" value="1"/>
</dbReference>
<evidence type="ECO:0000256" key="4">
    <source>
        <dbReference type="SAM" id="Phobius"/>
    </source>
</evidence>
<dbReference type="InterPro" id="IPR008037">
    <property type="entry name" value="Pacifastin_dom"/>
</dbReference>
<keyword evidence="3" id="KW-1015">Disulfide bond</keyword>
<evidence type="ECO:0000259" key="5">
    <source>
        <dbReference type="PROSITE" id="PS51465"/>
    </source>
</evidence>
<dbReference type="PROSITE" id="PS51465">
    <property type="entry name" value="KAZAL_2"/>
    <property type="match status" value="1"/>
</dbReference>
<comment type="subcellular location">
    <subcellularLocation>
        <location evidence="1">Secreted</location>
    </subcellularLocation>
</comment>
<protein>
    <submittedName>
        <fullName evidence="6">Kazal-type serine protease inhibitor domain protein</fullName>
    </submittedName>
</protein>
<gene>
    <name evidence="6" type="ORF">AMQ74_01897</name>
</gene>
<organism evidence="6 7">
    <name type="scientific">Candidatus Methanofastidiosum methylothiophilum</name>
    <dbReference type="NCBI Taxonomy" id="1705564"/>
    <lineage>
        <taxon>Archaea</taxon>
        <taxon>Methanobacteriati</taxon>
        <taxon>Methanobacteriota</taxon>
        <taxon>Stenosarchaea group</taxon>
        <taxon>Candidatus Methanofastidiosia</taxon>
        <taxon>Candidatus Methanofastidiosales</taxon>
        <taxon>Candidatus Methanofastidiosaceae</taxon>
        <taxon>Candidatus Methanofastidiosum</taxon>
    </lineage>
</organism>